<evidence type="ECO:0000256" key="3">
    <source>
        <dbReference type="ARBA" id="ARBA00022553"/>
    </source>
</evidence>
<keyword evidence="10" id="KW-0472">Membrane</keyword>
<name>A0ABS4L915_STRAV</name>
<keyword evidence="4" id="KW-0808">Transferase</keyword>
<feature type="region of interest" description="Disordered" evidence="9">
    <location>
        <begin position="254"/>
        <end position="275"/>
    </location>
</feature>
<protein>
    <recommendedName>
        <fullName evidence="2">histidine kinase</fullName>
        <ecNumber evidence="2">2.7.13.3</ecNumber>
    </recommendedName>
</protein>
<evidence type="ECO:0000313" key="12">
    <source>
        <dbReference type="EMBL" id="MBP2038612.1"/>
    </source>
</evidence>
<dbReference type="PANTHER" id="PTHR24421:SF10">
    <property type="entry name" value="NITRATE_NITRITE SENSOR PROTEIN NARQ"/>
    <property type="match status" value="1"/>
</dbReference>
<feature type="transmembrane region" description="Helical" evidence="10">
    <location>
        <begin position="58"/>
        <end position="75"/>
    </location>
</feature>
<dbReference type="EC" id="2.7.13.3" evidence="2"/>
<keyword evidence="7" id="KW-0067">ATP-binding</keyword>
<dbReference type="SMART" id="SM00387">
    <property type="entry name" value="HATPase_c"/>
    <property type="match status" value="1"/>
</dbReference>
<organism evidence="12 13">
    <name type="scientific">Streptomyces avidinii</name>
    <dbReference type="NCBI Taxonomy" id="1895"/>
    <lineage>
        <taxon>Bacteria</taxon>
        <taxon>Bacillati</taxon>
        <taxon>Actinomycetota</taxon>
        <taxon>Actinomycetes</taxon>
        <taxon>Kitasatosporales</taxon>
        <taxon>Streptomycetaceae</taxon>
        <taxon>Streptomyces</taxon>
    </lineage>
</organism>
<evidence type="ECO:0000256" key="6">
    <source>
        <dbReference type="ARBA" id="ARBA00022777"/>
    </source>
</evidence>
<dbReference type="InterPro" id="IPR036890">
    <property type="entry name" value="HATPase_C_sf"/>
</dbReference>
<keyword evidence="10" id="KW-0812">Transmembrane</keyword>
<keyword evidence="8" id="KW-0902">Two-component regulatory system</keyword>
<dbReference type="Pfam" id="PF02518">
    <property type="entry name" value="HATPase_c"/>
    <property type="match status" value="1"/>
</dbReference>
<dbReference type="Gene3D" id="3.30.565.10">
    <property type="entry name" value="Histidine kinase-like ATPase, C-terminal domain"/>
    <property type="match status" value="1"/>
</dbReference>
<comment type="caution">
    <text evidence="12">The sequence shown here is derived from an EMBL/GenBank/DDBJ whole genome shotgun (WGS) entry which is preliminary data.</text>
</comment>
<evidence type="ECO:0000256" key="4">
    <source>
        <dbReference type="ARBA" id="ARBA00022679"/>
    </source>
</evidence>
<dbReference type="Pfam" id="PF07730">
    <property type="entry name" value="HisKA_3"/>
    <property type="match status" value="1"/>
</dbReference>
<keyword evidence="5" id="KW-0547">Nucleotide-binding</keyword>
<evidence type="ECO:0000256" key="8">
    <source>
        <dbReference type="ARBA" id="ARBA00023012"/>
    </source>
</evidence>
<dbReference type="CDD" id="cd16917">
    <property type="entry name" value="HATPase_UhpB-NarQ-NarX-like"/>
    <property type="match status" value="1"/>
</dbReference>
<dbReference type="Proteomes" id="UP001519310">
    <property type="component" value="Unassembled WGS sequence"/>
</dbReference>
<feature type="transmembrane region" description="Helical" evidence="10">
    <location>
        <begin position="20"/>
        <end position="38"/>
    </location>
</feature>
<sequence>MYATLTLPLLKRVPPGGWTAFAWLVVSLYPTLLVGQHGTAGWFDDGSTQGLPATGGDWAMLSLAGLAALAGSALLGRRPLAGIALLIAAPVIANGGWNLGSQLTPLQFLPADIALGVITATRSRRASRIAAAMLACTLLLHVVMVPSTGTADAQGAVLLAVIAWLIGRSTHQSRVHAEQLGAQAAARAVTAERLRIARELHDMVAHTIGVIALQAGAARRVIDTQPTRARDALGEIETASRETLSGLRRMLGALRRPGDDTDAEPAPLEPGPGLSNVDRLAESTAAAGVTIDVQWHGAQRRLPPDVDMSAFRIIQEAVTNVVRHANTKSCKVSIDCQDTEVSVEISDSGHRSAHSAAGGSGLGLLGMRERVDLLGGDFSAGPLPQGGFRVAARLPVPAGVR</sequence>
<dbReference type="SUPFAM" id="SSF55874">
    <property type="entry name" value="ATPase domain of HSP90 chaperone/DNA topoisomerase II/histidine kinase"/>
    <property type="match status" value="1"/>
</dbReference>
<dbReference type="EMBL" id="JAGGLQ010000008">
    <property type="protein sequence ID" value="MBP2038612.1"/>
    <property type="molecule type" value="Genomic_DNA"/>
</dbReference>
<gene>
    <name evidence="12" type="ORF">J2Z77_004423</name>
</gene>
<dbReference type="InterPro" id="IPR003594">
    <property type="entry name" value="HATPase_dom"/>
</dbReference>
<evidence type="ECO:0000256" key="7">
    <source>
        <dbReference type="ARBA" id="ARBA00022840"/>
    </source>
</evidence>
<evidence type="ECO:0000313" key="13">
    <source>
        <dbReference type="Proteomes" id="UP001519310"/>
    </source>
</evidence>
<feature type="domain" description="Histidine kinase/HSP90-like ATPase" evidence="11">
    <location>
        <begin position="305"/>
        <end position="398"/>
    </location>
</feature>
<feature type="transmembrane region" description="Helical" evidence="10">
    <location>
        <begin position="80"/>
        <end position="97"/>
    </location>
</feature>
<dbReference type="InterPro" id="IPR050482">
    <property type="entry name" value="Sensor_HK_TwoCompSys"/>
</dbReference>
<dbReference type="GO" id="GO:0016301">
    <property type="term" value="F:kinase activity"/>
    <property type="evidence" value="ECO:0007669"/>
    <property type="project" value="UniProtKB-KW"/>
</dbReference>
<evidence type="ECO:0000256" key="10">
    <source>
        <dbReference type="SAM" id="Phobius"/>
    </source>
</evidence>
<keyword evidence="3" id="KW-0597">Phosphoprotein</keyword>
<dbReference type="RefSeq" id="WP_189974487.1">
    <property type="nucleotide sequence ID" value="NZ_BMVL01000031.1"/>
</dbReference>
<accession>A0ABS4L915</accession>
<comment type="catalytic activity">
    <reaction evidence="1">
        <text>ATP + protein L-histidine = ADP + protein N-phospho-L-histidine.</text>
        <dbReference type="EC" id="2.7.13.3"/>
    </reaction>
</comment>
<evidence type="ECO:0000256" key="5">
    <source>
        <dbReference type="ARBA" id="ARBA00022741"/>
    </source>
</evidence>
<keyword evidence="6 12" id="KW-0418">Kinase</keyword>
<dbReference type="InterPro" id="IPR011712">
    <property type="entry name" value="Sig_transdc_His_kin_sub3_dim/P"/>
</dbReference>
<dbReference type="PANTHER" id="PTHR24421">
    <property type="entry name" value="NITRATE/NITRITE SENSOR PROTEIN NARX-RELATED"/>
    <property type="match status" value="1"/>
</dbReference>
<reference evidence="12 13" key="1">
    <citation type="submission" date="2021-03" db="EMBL/GenBank/DDBJ databases">
        <title>Genomic Encyclopedia of Type Strains, Phase IV (KMG-IV): sequencing the most valuable type-strain genomes for metagenomic binning, comparative biology and taxonomic classification.</title>
        <authorList>
            <person name="Goeker M."/>
        </authorList>
    </citation>
    <scope>NUCLEOTIDE SEQUENCE [LARGE SCALE GENOMIC DNA]</scope>
    <source>
        <strain evidence="12 13">DSM 40526</strain>
    </source>
</reference>
<evidence type="ECO:0000256" key="2">
    <source>
        <dbReference type="ARBA" id="ARBA00012438"/>
    </source>
</evidence>
<keyword evidence="13" id="KW-1185">Reference proteome</keyword>
<evidence type="ECO:0000259" key="11">
    <source>
        <dbReference type="SMART" id="SM00387"/>
    </source>
</evidence>
<proteinExistence type="predicted"/>
<dbReference type="Gene3D" id="1.20.5.1930">
    <property type="match status" value="1"/>
</dbReference>
<evidence type="ECO:0000256" key="1">
    <source>
        <dbReference type="ARBA" id="ARBA00000085"/>
    </source>
</evidence>
<keyword evidence="10" id="KW-1133">Transmembrane helix</keyword>
<evidence type="ECO:0000256" key="9">
    <source>
        <dbReference type="SAM" id="MobiDB-lite"/>
    </source>
</evidence>